<feature type="signal peptide" evidence="1">
    <location>
        <begin position="1"/>
        <end position="21"/>
    </location>
</feature>
<dbReference type="AlphaFoldDB" id="A0A8T9PXV1"/>
<evidence type="ECO:0000313" key="3">
    <source>
        <dbReference type="Proteomes" id="UP000831796"/>
    </source>
</evidence>
<dbReference type="EMBL" id="CP095046">
    <property type="protein sequence ID" value="UOQ70104.1"/>
    <property type="molecule type" value="Genomic_DNA"/>
</dbReference>
<evidence type="ECO:0000313" key="2">
    <source>
        <dbReference type="EMBL" id="UOQ70104.1"/>
    </source>
</evidence>
<dbReference type="Proteomes" id="UP000831796">
    <property type="component" value="Chromosome"/>
</dbReference>
<sequence length="198" mass="21285">MKSFSLPAVLLCLASCQSAPSAEKAIPAATPPSQTTAAEPKNPEHIEANMVTVNGKPHEHLTTQLLISQLGRPDSIAKGAVECGGELETVNNANADVWYYGKTCYEVAGTQAVLSSFDVTTGKFQGKVGKLVLNQNTTLEDVRRYYPVSAKEAETPATGRPGEEMGIPFYHNGTPVDASLNLIFKNGRLQEVEFFQPC</sequence>
<feature type="chain" id="PRO_5035917315" evidence="1">
    <location>
        <begin position="22"/>
        <end position="198"/>
    </location>
</feature>
<gene>
    <name evidence="2" type="ORF">MUN79_15135</name>
</gene>
<organism evidence="2 3">
    <name type="scientific">Hymenobacter cellulosilyticus</name>
    <dbReference type="NCBI Taxonomy" id="2932248"/>
    <lineage>
        <taxon>Bacteria</taxon>
        <taxon>Pseudomonadati</taxon>
        <taxon>Bacteroidota</taxon>
        <taxon>Cytophagia</taxon>
        <taxon>Cytophagales</taxon>
        <taxon>Hymenobacteraceae</taxon>
        <taxon>Hymenobacter</taxon>
    </lineage>
</organism>
<reference evidence="2" key="1">
    <citation type="submission" date="2022-04" db="EMBL/GenBank/DDBJ databases">
        <title>Hymenobacter sp. isolated from the air.</title>
        <authorList>
            <person name="Won M."/>
            <person name="Lee C.-M."/>
            <person name="Woen H.-Y."/>
            <person name="Kwon S.-W."/>
        </authorList>
    </citation>
    <scope>NUCLEOTIDE SEQUENCE</scope>
    <source>
        <strain evidence="2">5116S-3</strain>
    </source>
</reference>
<protein>
    <submittedName>
        <fullName evidence="2">Uncharacterized protein</fullName>
    </submittedName>
</protein>
<evidence type="ECO:0000256" key="1">
    <source>
        <dbReference type="SAM" id="SignalP"/>
    </source>
</evidence>
<keyword evidence="3" id="KW-1185">Reference proteome</keyword>
<dbReference type="RefSeq" id="WP_244673528.1">
    <property type="nucleotide sequence ID" value="NZ_CP095046.1"/>
</dbReference>
<accession>A0A8T9PXV1</accession>
<name>A0A8T9PXV1_9BACT</name>
<proteinExistence type="predicted"/>
<keyword evidence="1" id="KW-0732">Signal</keyword>
<dbReference type="KEGG" id="hcu:MUN79_15135"/>